<reference evidence="2 3" key="1">
    <citation type="submission" date="2014-06" db="EMBL/GenBank/DDBJ databases">
        <title>Whole Genome Sequences of Three Symbiotic Endozoicomonas Bacteria.</title>
        <authorList>
            <person name="Neave M.J."/>
            <person name="Apprill A."/>
            <person name="Voolstra C.R."/>
        </authorList>
    </citation>
    <scope>NUCLEOTIDE SEQUENCE [LARGE SCALE GENOMIC DNA]</scope>
    <source>
        <strain evidence="2 3">DSM 25634</strain>
    </source>
</reference>
<feature type="compositionally biased region" description="Basic and acidic residues" evidence="1">
    <location>
        <begin position="556"/>
        <end position="588"/>
    </location>
</feature>
<protein>
    <submittedName>
        <fullName evidence="2">Uncharacterized protein</fullName>
    </submittedName>
</protein>
<feature type="region of interest" description="Disordered" evidence="1">
    <location>
        <begin position="375"/>
        <end position="410"/>
    </location>
</feature>
<organism evidence="2 3">
    <name type="scientific">Endozoicomonas numazuensis</name>
    <dbReference type="NCBI Taxonomy" id="1137799"/>
    <lineage>
        <taxon>Bacteria</taxon>
        <taxon>Pseudomonadati</taxon>
        <taxon>Pseudomonadota</taxon>
        <taxon>Gammaproteobacteria</taxon>
        <taxon>Oceanospirillales</taxon>
        <taxon>Endozoicomonadaceae</taxon>
        <taxon>Endozoicomonas</taxon>
    </lineage>
</organism>
<dbReference type="EMBL" id="JOKH01000002">
    <property type="protein sequence ID" value="KEQ17997.1"/>
    <property type="molecule type" value="Genomic_DNA"/>
</dbReference>
<keyword evidence="3" id="KW-1185">Reference proteome</keyword>
<evidence type="ECO:0000256" key="1">
    <source>
        <dbReference type="SAM" id="MobiDB-lite"/>
    </source>
</evidence>
<dbReference type="Proteomes" id="UP000028073">
    <property type="component" value="Unassembled WGS sequence"/>
</dbReference>
<proteinExistence type="predicted"/>
<comment type="caution">
    <text evidence="2">The sequence shown here is derived from an EMBL/GenBank/DDBJ whole genome shotgun (WGS) entry which is preliminary data.</text>
</comment>
<evidence type="ECO:0000313" key="2">
    <source>
        <dbReference type="EMBL" id="KEQ17997.1"/>
    </source>
</evidence>
<gene>
    <name evidence="2" type="ORF">GZ78_10375</name>
</gene>
<dbReference type="AlphaFoldDB" id="A0A081NHS4"/>
<accession>A0A081NHS4</accession>
<evidence type="ECO:0000313" key="3">
    <source>
        <dbReference type="Proteomes" id="UP000028073"/>
    </source>
</evidence>
<dbReference type="OrthoDB" id="9816819at2"/>
<feature type="region of interest" description="Disordered" evidence="1">
    <location>
        <begin position="24"/>
        <end position="43"/>
    </location>
</feature>
<name>A0A081NHS4_9GAMM</name>
<dbReference type="RefSeq" id="WP_034835027.1">
    <property type="nucleotide sequence ID" value="NZ_JOKH01000002.1"/>
</dbReference>
<sequence length="847" mass="95053">MEGLGNFGGVRPKAWDILSKEYPVRKPSSTSKGVESSFKGLKVRKESSPSERVLVPCSVGPKRSLRQSVIEKTGQTPTVSEARSLGHQAGSYVPDAFDPVYRQSWDDCKFRYKLPEVPQPDSAREIYESNELSLSDRDHLIELQEACKTGVDSLKEVISGESQLYEWLIFKARDIEKMFTGGKNIKKAEKWASTLDAACQGSPFDWRKLPLAVNYAFCSESKCKTLFPGDRLEKNRLRKEPVIMFFPPWVEKSFRDMPLSTIYSRYWSIRNSLGHKDESFQFTDRDFVKSYPSLHSWFVAFQNASPKELEKQGFSELEVEAFKYLLDQTDAGVNVVKGKPQWHWQDVVSAKGEGPHQVSGEITSFIQSQDHLADLEKPAPSRPVEPLSDSDSDSSTKKARRAQSKKISVDPLSADLGEHVHVGLPERRKRTFVEREGVMDWDAVTKSMITSDYSEPVKKCKLTVTSSEPVDVEVDVEVDLKEEGMPLMVVLDLSEEMLAKIPPGKGLESDDEMEVEAFKSTSFPKVLTPTGGIWLPYLEERGEGWSVDSDGEDSLLGDKDSESGFLADDKAGSVHTRSASEERTDEVRASATPEPVAKPDLNTEKMETEVESVLMPLIDEVDHYPRSSATVTGADLLKDLPGRDEIRVSLECVQLTKSYAGKVDFFELNKGEDIELLEPVDSLTNWVIGLESKLTSKLEQKTILENSIDIAKKEVAASKDLSVVRMTSSRLRKKEQKLESMISKNDQLMKSHMEAFTVIINGLRTRLEKVEDFVAEKVKKYFADEVVPANLKEELSGLLASIDSAYEVLGDFEAKLETMQQFEDYPARVAACQALKEIDFSALKDFV</sequence>
<feature type="region of interest" description="Disordered" evidence="1">
    <location>
        <begin position="545"/>
        <end position="600"/>
    </location>
</feature>